<organism evidence="2 3">
    <name type="scientific">Cyanistes caeruleus</name>
    <name type="common">Eurasian blue tit</name>
    <name type="synonym">Parus caeruleus</name>
    <dbReference type="NCBI Taxonomy" id="156563"/>
    <lineage>
        <taxon>Eukaryota</taxon>
        <taxon>Metazoa</taxon>
        <taxon>Chordata</taxon>
        <taxon>Craniata</taxon>
        <taxon>Vertebrata</taxon>
        <taxon>Euteleostomi</taxon>
        <taxon>Archelosauria</taxon>
        <taxon>Archosauria</taxon>
        <taxon>Dinosauria</taxon>
        <taxon>Saurischia</taxon>
        <taxon>Theropoda</taxon>
        <taxon>Coelurosauria</taxon>
        <taxon>Aves</taxon>
        <taxon>Neognathae</taxon>
        <taxon>Neoaves</taxon>
        <taxon>Telluraves</taxon>
        <taxon>Australaves</taxon>
        <taxon>Passeriformes</taxon>
        <taxon>Paridae</taxon>
        <taxon>Cyanistes</taxon>
    </lineage>
</organism>
<keyword evidence="3" id="KW-1185">Reference proteome</keyword>
<protein>
    <submittedName>
        <fullName evidence="2">Uncharacterized protein</fullName>
    </submittedName>
</protein>
<sequence>GRKNRQNCDRCWAAPSAASPAQPCPAQPSPAQPSPPAHPPGLGAQLPLSPAHSSPLASPGSSENTWLMVRFCRAVKSEIMSLDLRRSSMCTDCHSPTGREHGIASRWPRFSARCPW</sequence>
<accession>A0A8C0ZH19</accession>
<proteinExistence type="predicted"/>
<feature type="compositionally biased region" description="Pro residues" evidence="1">
    <location>
        <begin position="22"/>
        <end position="39"/>
    </location>
</feature>
<dbReference type="AlphaFoldDB" id="A0A8C0ZH19"/>
<evidence type="ECO:0000256" key="1">
    <source>
        <dbReference type="SAM" id="MobiDB-lite"/>
    </source>
</evidence>
<evidence type="ECO:0000313" key="2">
    <source>
        <dbReference type="Ensembl" id="ENSCCEP00000019757.1"/>
    </source>
</evidence>
<dbReference type="Proteomes" id="UP000694410">
    <property type="component" value="Unplaced"/>
</dbReference>
<dbReference type="Ensembl" id="ENSCCET00000029996.1">
    <property type="protein sequence ID" value="ENSCCEP00000019757.1"/>
    <property type="gene ID" value="ENSCCEG00000017917.1"/>
</dbReference>
<name>A0A8C0ZH19_CYACU</name>
<reference evidence="2" key="2">
    <citation type="submission" date="2025-09" db="UniProtKB">
        <authorList>
            <consortium name="Ensembl"/>
        </authorList>
    </citation>
    <scope>IDENTIFICATION</scope>
</reference>
<reference evidence="2" key="1">
    <citation type="submission" date="2025-08" db="UniProtKB">
        <authorList>
            <consortium name="Ensembl"/>
        </authorList>
    </citation>
    <scope>IDENTIFICATION</scope>
</reference>
<feature type="compositionally biased region" description="Low complexity" evidence="1">
    <location>
        <begin position="44"/>
        <end position="62"/>
    </location>
</feature>
<feature type="region of interest" description="Disordered" evidence="1">
    <location>
        <begin position="1"/>
        <end position="62"/>
    </location>
</feature>
<evidence type="ECO:0000313" key="3">
    <source>
        <dbReference type="Proteomes" id="UP000694410"/>
    </source>
</evidence>